<dbReference type="GO" id="GO:0010143">
    <property type="term" value="P:cutin biosynthetic process"/>
    <property type="evidence" value="ECO:0007669"/>
    <property type="project" value="TreeGrafter"/>
</dbReference>
<dbReference type="Proteomes" id="UP000257109">
    <property type="component" value="Unassembled WGS sequence"/>
</dbReference>
<reference evidence="2" key="1">
    <citation type="submission" date="2018-05" db="EMBL/GenBank/DDBJ databases">
        <title>Draft genome of Mucuna pruriens seed.</title>
        <authorList>
            <person name="Nnadi N.E."/>
            <person name="Vos R."/>
            <person name="Hasami M.H."/>
            <person name="Devisetty U.K."/>
            <person name="Aguiy J.C."/>
        </authorList>
    </citation>
    <scope>NUCLEOTIDE SEQUENCE [LARGE SCALE GENOMIC DNA]</scope>
    <source>
        <strain evidence="2">JCA_2017</strain>
    </source>
</reference>
<comment type="caution">
    <text evidence="2">The sequence shown here is derived from an EMBL/GenBank/DDBJ whole genome shotgun (WGS) entry which is preliminary data.</text>
</comment>
<gene>
    <name evidence="2" type="primary">LACS1</name>
    <name evidence="2" type="ORF">CR513_61641</name>
</gene>
<organism evidence="2 3">
    <name type="scientific">Mucuna pruriens</name>
    <name type="common">Velvet bean</name>
    <name type="synonym">Dolichos pruriens</name>
    <dbReference type="NCBI Taxonomy" id="157652"/>
    <lineage>
        <taxon>Eukaryota</taxon>
        <taxon>Viridiplantae</taxon>
        <taxon>Streptophyta</taxon>
        <taxon>Embryophyta</taxon>
        <taxon>Tracheophyta</taxon>
        <taxon>Spermatophyta</taxon>
        <taxon>Magnoliopsida</taxon>
        <taxon>eudicotyledons</taxon>
        <taxon>Gunneridae</taxon>
        <taxon>Pentapetalae</taxon>
        <taxon>rosids</taxon>
        <taxon>fabids</taxon>
        <taxon>Fabales</taxon>
        <taxon>Fabaceae</taxon>
        <taxon>Papilionoideae</taxon>
        <taxon>50 kb inversion clade</taxon>
        <taxon>NPAAA clade</taxon>
        <taxon>indigoferoid/millettioid clade</taxon>
        <taxon>Phaseoleae</taxon>
        <taxon>Mucuna</taxon>
    </lineage>
</organism>
<dbReference type="GO" id="GO:0004467">
    <property type="term" value="F:long-chain fatty acid-CoA ligase activity"/>
    <property type="evidence" value="ECO:0007669"/>
    <property type="project" value="TreeGrafter"/>
</dbReference>
<proteinExistence type="predicted"/>
<keyword evidence="3" id="KW-1185">Reference proteome</keyword>
<dbReference type="GO" id="GO:0005783">
    <property type="term" value="C:endoplasmic reticulum"/>
    <property type="evidence" value="ECO:0007669"/>
    <property type="project" value="TreeGrafter"/>
</dbReference>
<dbReference type="Gene3D" id="3.40.50.12780">
    <property type="entry name" value="N-terminal domain of ligase-like"/>
    <property type="match status" value="1"/>
</dbReference>
<protein>
    <submittedName>
        <fullName evidence="2">Long chain acyl-CoA synthetase 1</fullName>
    </submittedName>
</protein>
<sequence>MKSFAAKVEEGRKGTNGELSVGPVYRNLLSKNEFPPMDPHLNTAWDIFRMAVKNYPQNRMLGWREFVNGKIGAYVWKTYREVYDEVMCIGSALRACGAEPGSRIGIYGANCPQWIVAMEACCAHSLICVPLYDTLGAGAVDFIIDHGEVDFVFVQDKKVIHLLNPDCKSAQRLTAMVSFTSLTEEEKIKANSIGIKPYSWKEFLHKGKENPSDILPPQPCNICTIMYTSGTSGDPKGVVLTHENITAFVRGMDIFMEQFEDKMTVEDVYLSFLPLAHILDRTIEEYFFHKGASVGYYHGDLNALRDDLMELKPTLFAGVPRVFEKVHEGKFTHQQKIYFLFEFSIKNTYQRPSVSGIKKAVEELNPVRRSVFGMLYKYKLAWMNKGYKQRNASPLADLLAFRKVKARLGGRVRLIIAGGAPLSSEVEEFLRVTSCAFVCQGYGK</sequence>
<accession>A0A371E2J6</accession>
<dbReference type="InterPro" id="IPR042099">
    <property type="entry name" value="ANL_N_sf"/>
</dbReference>
<dbReference type="EMBL" id="QJKJ01017011">
    <property type="protein sequence ID" value="RDX60233.1"/>
    <property type="molecule type" value="Genomic_DNA"/>
</dbReference>
<dbReference type="InterPro" id="IPR000873">
    <property type="entry name" value="AMP-dep_synth/lig_dom"/>
</dbReference>
<dbReference type="OrthoDB" id="1700726at2759"/>
<dbReference type="AlphaFoldDB" id="A0A371E2J6"/>
<dbReference type="Pfam" id="PF00501">
    <property type="entry name" value="AMP-binding"/>
    <property type="match status" value="1"/>
</dbReference>
<evidence type="ECO:0000259" key="1">
    <source>
        <dbReference type="Pfam" id="PF00501"/>
    </source>
</evidence>
<evidence type="ECO:0000313" key="3">
    <source>
        <dbReference type="Proteomes" id="UP000257109"/>
    </source>
</evidence>
<dbReference type="GO" id="GO:0016020">
    <property type="term" value="C:membrane"/>
    <property type="evidence" value="ECO:0007669"/>
    <property type="project" value="TreeGrafter"/>
</dbReference>
<dbReference type="PROSITE" id="PS00455">
    <property type="entry name" value="AMP_BINDING"/>
    <property type="match status" value="1"/>
</dbReference>
<dbReference type="STRING" id="157652.A0A371E2J6"/>
<dbReference type="InterPro" id="IPR020845">
    <property type="entry name" value="AMP-binding_CS"/>
</dbReference>
<feature type="domain" description="AMP-dependent synthetase/ligase" evidence="1">
    <location>
        <begin position="53"/>
        <end position="443"/>
    </location>
</feature>
<dbReference type="GO" id="GO:0010025">
    <property type="term" value="P:wax biosynthetic process"/>
    <property type="evidence" value="ECO:0007669"/>
    <property type="project" value="TreeGrafter"/>
</dbReference>
<dbReference type="PANTHER" id="PTHR43272:SF6">
    <property type="entry name" value="LONG CHAIN ACYL-COA SYNTHETASE 1"/>
    <property type="match status" value="1"/>
</dbReference>
<dbReference type="SUPFAM" id="SSF56801">
    <property type="entry name" value="Acetyl-CoA synthetase-like"/>
    <property type="match status" value="1"/>
</dbReference>
<name>A0A371E2J6_MUCPR</name>
<dbReference type="PANTHER" id="PTHR43272">
    <property type="entry name" value="LONG-CHAIN-FATTY-ACID--COA LIGASE"/>
    <property type="match status" value="1"/>
</dbReference>
<evidence type="ECO:0000313" key="2">
    <source>
        <dbReference type="EMBL" id="RDX60233.1"/>
    </source>
</evidence>